<evidence type="ECO:0000256" key="1">
    <source>
        <dbReference type="SAM" id="MobiDB-lite"/>
    </source>
</evidence>
<accession>A0A0B5J9H4</accession>
<evidence type="ECO:0000313" key="3">
    <source>
        <dbReference type="Proteomes" id="UP000202511"/>
    </source>
</evidence>
<sequence length="483" mass="52300">MQADDQTFTTTQGARKRPPPLDNRLVAAAYLCDHGGWADASNAEALRNLSGSLDVDVPQPWSALAQCNALASAAGSRWPEAISQARIQGGLFAGREQEPLFEAFLQGRAKRQRVASPLGPFSSAPTATTAAENARVLSPPASPAGRSPTLLGIDYEQFVPDDLQYEVMRTLTESNPAAALNLAQTSTTQAGLLERLATRPAWRGLLTPTTASHWPATNLLAQRLRLNQGLGIEAMPVYDDRLAVVTCLLEAFMRFALTHPLAAWRSNAPWQLPGTGIRGGRASALWTPADWLLRDLKLLTPQDRIKAIYEWIQNGVVGLDEVDARNAGLINALMRSYDARSLHAWDIESEALQLDDPIERATQPAAYLTAPFPVLLVPDEQLTSLGLDPLQETTLVTTANDNAEAASYGAPAHETANALRAYIDHAVASYMEGPCREVAMSGRVVMPHFTDLFDGPVSVSHDRVMTYVLLDARSPVVESLLDA</sequence>
<dbReference type="RefSeq" id="YP_009119761.1">
    <property type="nucleotide sequence ID" value="NC_026440.1"/>
</dbReference>
<proteinExistence type="predicted"/>
<feature type="compositionally biased region" description="Polar residues" evidence="1">
    <location>
        <begin position="1"/>
        <end position="13"/>
    </location>
</feature>
<protein>
    <submittedName>
        <fullName evidence="2">Uncharacterized protein</fullName>
    </submittedName>
</protein>
<reference evidence="2 3" key="1">
    <citation type="journal article" date="2015" name="Parasitol. Res.">
        <title>Viruses in close associations with free-living amoebae.</title>
        <authorList>
            <person name="Scheid P."/>
        </authorList>
    </citation>
    <scope>NUCLEOTIDE SEQUENCE [LARGE SCALE GENOMIC DNA]</scope>
    <source>
        <strain evidence="2">KlaHel</strain>
    </source>
</reference>
<feature type="region of interest" description="Disordered" evidence="1">
    <location>
        <begin position="1"/>
        <end position="20"/>
    </location>
</feature>
<organism evidence="2 3">
    <name type="scientific">Pandoravirus inopinatum</name>
    <dbReference type="NCBI Taxonomy" id="1605721"/>
    <lineage>
        <taxon>Viruses</taxon>
        <taxon>Pandoravirus</taxon>
    </lineage>
</organism>
<dbReference type="EMBL" id="KP136319">
    <property type="protein sequence ID" value="AJF97526.1"/>
    <property type="molecule type" value="Genomic_DNA"/>
</dbReference>
<feature type="region of interest" description="Disordered" evidence="1">
    <location>
        <begin position="116"/>
        <end position="147"/>
    </location>
</feature>
<dbReference type="KEGG" id="vg:23462443"/>
<evidence type="ECO:0000313" key="2">
    <source>
        <dbReference type="EMBL" id="AJF97526.1"/>
    </source>
</evidence>
<name>A0A0B5J9H4_9VIRU</name>
<dbReference type="GeneID" id="23462443"/>
<dbReference type="Proteomes" id="UP000202511">
    <property type="component" value="Segment"/>
</dbReference>